<dbReference type="GO" id="GO:0006298">
    <property type="term" value="P:mismatch repair"/>
    <property type="evidence" value="ECO:0007669"/>
    <property type="project" value="TreeGrafter"/>
</dbReference>
<evidence type="ECO:0000313" key="15">
    <source>
        <dbReference type="EMBL" id="KKW35384.1"/>
    </source>
</evidence>
<feature type="binding site" evidence="12">
    <location>
        <position position="115"/>
    </location>
    <ligand>
        <name>a divalent metal cation</name>
        <dbReference type="ChEBI" id="CHEBI:60240"/>
    </ligand>
</feature>
<evidence type="ECO:0000256" key="10">
    <source>
        <dbReference type="ARBA" id="ARBA00022801"/>
    </source>
</evidence>
<comment type="cofactor">
    <cofactor evidence="2">
        <name>Mg(2+)</name>
        <dbReference type="ChEBI" id="CHEBI:18420"/>
    </cofactor>
</comment>
<dbReference type="GO" id="GO:0043137">
    <property type="term" value="P:DNA replication, removal of RNA primer"/>
    <property type="evidence" value="ECO:0007669"/>
    <property type="project" value="TreeGrafter"/>
</dbReference>
<comment type="function">
    <text evidence="3 13">Endonuclease that specifically degrades the RNA of RNA-DNA hybrids.</text>
</comment>
<evidence type="ECO:0000256" key="1">
    <source>
        <dbReference type="ARBA" id="ARBA00000077"/>
    </source>
</evidence>
<evidence type="ECO:0000256" key="7">
    <source>
        <dbReference type="ARBA" id="ARBA00022722"/>
    </source>
</evidence>
<feature type="binding site" evidence="12">
    <location>
        <position position="9"/>
    </location>
    <ligand>
        <name>a divalent metal cation</name>
        <dbReference type="ChEBI" id="CHEBI:60240"/>
    </ligand>
</feature>
<accession>A0A0G2ARI7</accession>
<evidence type="ECO:0000256" key="2">
    <source>
        <dbReference type="ARBA" id="ARBA00001946"/>
    </source>
</evidence>
<evidence type="ECO:0000256" key="8">
    <source>
        <dbReference type="ARBA" id="ARBA00022723"/>
    </source>
</evidence>
<gene>
    <name evidence="15" type="ORF">UY83_C0009G0007</name>
</gene>
<dbReference type="PROSITE" id="PS51257">
    <property type="entry name" value="PROKAR_LIPOPROTEIN"/>
    <property type="match status" value="1"/>
</dbReference>
<dbReference type="EMBL" id="LCRO01000009">
    <property type="protein sequence ID" value="KKW35384.1"/>
    <property type="molecule type" value="Genomic_DNA"/>
</dbReference>
<dbReference type="AlphaFoldDB" id="A0A0G2ARI7"/>
<dbReference type="EC" id="3.1.26.4" evidence="13"/>
<reference evidence="15 16" key="1">
    <citation type="journal article" date="2015" name="Nature">
        <title>rRNA introns, odd ribosomes, and small enigmatic genomes across a large radiation of phyla.</title>
        <authorList>
            <person name="Brown C.T."/>
            <person name="Hug L.A."/>
            <person name="Thomas B.C."/>
            <person name="Sharon I."/>
            <person name="Castelle C.J."/>
            <person name="Singh A."/>
            <person name="Wilkins M.J."/>
            <person name="Williams K.H."/>
            <person name="Banfield J.F."/>
        </authorList>
    </citation>
    <scope>NUCLEOTIDE SEQUENCE [LARGE SCALE GENOMIC DNA]</scope>
</reference>
<evidence type="ECO:0000256" key="9">
    <source>
        <dbReference type="ARBA" id="ARBA00022759"/>
    </source>
</evidence>
<dbReference type="InterPro" id="IPR036397">
    <property type="entry name" value="RNaseH_sf"/>
</dbReference>
<evidence type="ECO:0000256" key="11">
    <source>
        <dbReference type="ARBA" id="ARBA00023211"/>
    </source>
</evidence>
<sequence length="211" mass="23956">MERRVIGVDEAGRAPLAGPVAVGCVSIPDGFDVRKEFPGVNDSKLLTPKKRAEIYALVLRRAERGDLRFCVRFSDHIYIDRFGITRAVRRSVWNGVRTLAPRINSEQAEVKIFLDGLLQAPRQYKQETIIGGDRLVPLISLASIVAKVRRDKLMCRMAKLYPQYGFELHKGYGTRRHWDAINRFGLCDIHRRTYCSSAVYNPVDRGPTVVV</sequence>
<name>A0A0G2ARI7_9BACT</name>
<evidence type="ECO:0000256" key="3">
    <source>
        <dbReference type="ARBA" id="ARBA00004065"/>
    </source>
</evidence>
<dbReference type="Pfam" id="PF01351">
    <property type="entry name" value="RNase_HII"/>
    <property type="match status" value="1"/>
</dbReference>
<dbReference type="GO" id="GO:0003723">
    <property type="term" value="F:RNA binding"/>
    <property type="evidence" value="ECO:0007669"/>
    <property type="project" value="UniProtKB-UniRule"/>
</dbReference>
<dbReference type="PANTHER" id="PTHR10954">
    <property type="entry name" value="RIBONUCLEASE H2 SUBUNIT A"/>
    <property type="match status" value="1"/>
</dbReference>
<organism evidence="15 16">
    <name type="scientific">Candidatus Adlerbacteria bacterium GW2011_GWA1_54_10</name>
    <dbReference type="NCBI Taxonomy" id="1618605"/>
    <lineage>
        <taxon>Bacteria</taxon>
        <taxon>Candidatus Adleribacteriota</taxon>
    </lineage>
</organism>
<comment type="cofactor">
    <cofactor evidence="12">
        <name>Mn(2+)</name>
        <dbReference type="ChEBI" id="CHEBI:29035"/>
    </cofactor>
    <cofactor evidence="12">
        <name>Mg(2+)</name>
        <dbReference type="ChEBI" id="CHEBI:18420"/>
    </cofactor>
    <text evidence="12">Manganese or magnesium. Binds 1 divalent metal ion per monomer in the absence of substrate. May bind a second metal ion after substrate binding.</text>
</comment>
<evidence type="ECO:0000256" key="4">
    <source>
        <dbReference type="ARBA" id="ARBA00004496"/>
    </source>
</evidence>
<evidence type="ECO:0000256" key="13">
    <source>
        <dbReference type="RuleBase" id="RU003515"/>
    </source>
</evidence>
<keyword evidence="11" id="KW-0464">Manganese</keyword>
<dbReference type="GO" id="GO:0004523">
    <property type="term" value="F:RNA-DNA hybrid ribonuclease activity"/>
    <property type="evidence" value="ECO:0007669"/>
    <property type="project" value="UniProtKB-UniRule"/>
</dbReference>
<dbReference type="Gene3D" id="3.30.420.10">
    <property type="entry name" value="Ribonuclease H-like superfamily/Ribonuclease H"/>
    <property type="match status" value="1"/>
</dbReference>
<comment type="caution">
    <text evidence="15">The sequence shown here is derived from an EMBL/GenBank/DDBJ whole genome shotgun (WGS) entry which is preliminary data.</text>
</comment>
<evidence type="ECO:0000256" key="6">
    <source>
        <dbReference type="ARBA" id="ARBA00022490"/>
    </source>
</evidence>
<feature type="binding site" evidence="12">
    <location>
        <position position="10"/>
    </location>
    <ligand>
        <name>a divalent metal cation</name>
        <dbReference type="ChEBI" id="CHEBI:60240"/>
    </ligand>
</feature>
<proteinExistence type="inferred from homology"/>
<dbReference type="PROSITE" id="PS51975">
    <property type="entry name" value="RNASE_H_2"/>
    <property type="match status" value="1"/>
</dbReference>
<dbReference type="InterPro" id="IPR012337">
    <property type="entry name" value="RNaseH-like_sf"/>
</dbReference>
<keyword evidence="10 12" id="KW-0378">Hydrolase</keyword>
<dbReference type="PATRIC" id="fig|1618605.3.peg.563"/>
<dbReference type="GO" id="GO:0005737">
    <property type="term" value="C:cytoplasm"/>
    <property type="evidence" value="ECO:0007669"/>
    <property type="project" value="UniProtKB-SubCell"/>
</dbReference>
<comment type="catalytic activity">
    <reaction evidence="1 12 13">
        <text>Endonucleolytic cleavage to 5'-phosphomonoester.</text>
        <dbReference type="EC" id="3.1.26.4"/>
    </reaction>
</comment>
<evidence type="ECO:0000259" key="14">
    <source>
        <dbReference type="PROSITE" id="PS51975"/>
    </source>
</evidence>
<evidence type="ECO:0000313" key="16">
    <source>
        <dbReference type="Proteomes" id="UP000034740"/>
    </source>
</evidence>
<dbReference type="GO" id="GO:0046872">
    <property type="term" value="F:metal ion binding"/>
    <property type="evidence" value="ECO:0007669"/>
    <property type="project" value="UniProtKB-KW"/>
</dbReference>
<evidence type="ECO:0000256" key="12">
    <source>
        <dbReference type="PROSITE-ProRule" id="PRU01319"/>
    </source>
</evidence>
<protein>
    <recommendedName>
        <fullName evidence="13">Ribonuclease</fullName>
        <ecNumber evidence="13">3.1.26.4</ecNumber>
    </recommendedName>
</protein>
<dbReference type="CDD" id="cd07182">
    <property type="entry name" value="RNase_HII_bacteria_HII_like"/>
    <property type="match status" value="1"/>
</dbReference>
<dbReference type="InterPro" id="IPR022898">
    <property type="entry name" value="RNase_HII"/>
</dbReference>
<keyword evidence="7 12" id="KW-0540">Nuclease</keyword>
<dbReference type="GO" id="GO:0032299">
    <property type="term" value="C:ribonuclease H2 complex"/>
    <property type="evidence" value="ECO:0007669"/>
    <property type="project" value="TreeGrafter"/>
</dbReference>
<comment type="similarity">
    <text evidence="5 13">Belongs to the RNase HII family.</text>
</comment>
<keyword evidence="6" id="KW-0963">Cytoplasm</keyword>
<evidence type="ECO:0000256" key="5">
    <source>
        <dbReference type="ARBA" id="ARBA00007383"/>
    </source>
</evidence>
<dbReference type="InterPro" id="IPR024567">
    <property type="entry name" value="RNase_HII/HIII_dom"/>
</dbReference>
<feature type="domain" description="RNase H type-2" evidence="14">
    <location>
        <begin position="3"/>
        <end position="205"/>
    </location>
</feature>
<dbReference type="InterPro" id="IPR001352">
    <property type="entry name" value="RNase_HII/HIII"/>
</dbReference>
<dbReference type="SUPFAM" id="SSF53098">
    <property type="entry name" value="Ribonuclease H-like"/>
    <property type="match status" value="1"/>
</dbReference>
<keyword evidence="8 12" id="KW-0479">Metal-binding</keyword>
<dbReference type="PANTHER" id="PTHR10954:SF18">
    <property type="entry name" value="RIBONUCLEASE HII"/>
    <property type="match status" value="1"/>
</dbReference>
<comment type="subcellular location">
    <subcellularLocation>
        <location evidence="4">Cytoplasm</location>
    </subcellularLocation>
</comment>
<dbReference type="NCBIfam" id="NF000595">
    <property type="entry name" value="PRK00015.1-3"/>
    <property type="match status" value="1"/>
</dbReference>
<dbReference type="Proteomes" id="UP000034740">
    <property type="component" value="Unassembled WGS sequence"/>
</dbReference>
<keyword evidence="9 12" id="KW-0255">Endonuclease</keyword>